<dbReference type="RefSeq" id="WP_200758559.1">
    <property type="nucleotide sequence ID" value="NZ_AP023366.1"/>
</dbReference>
<dbReference type="InterPro" id="IPR028939">
    <property type="entry name" value="P5C_Rdtase_cat_N"/>
</dbReference>
<evidence type="ECO:0000313" key="2">
    <source>
        <dbReference type="EMBL" id="BCJ87992.1"/>
    </source>
</evidence>
<dbReference type="Proteomes" id="UP000593802">
    <property type="component" value="Chromosome"/>
</dbReference>
<dbReference type="AlphaFoldDB" id="A0A7I8DFB4"/>
<feature type="domain" description="Pyrroline-5-carboxylate reductase catalytic N-terminal" evidence="1">
    <location>
        <begin position="4"/>
        <end position="64"/>
    </location>
</feature>
<dbReference type="EMBL" id="AP023366">
    <property type="protein sequence ID" value="BCJ87992.1"/>
    <property type="molecule type" value="Genomic_DNA"/>
</dbReference>
<dbReference type="Gene3D" id="3.40.50.720">
    <property type="entry name" value="NAD(P)-binding Rossmann-like Domain"/>
    <property type="match status" value="1"/>
</dbReference>
<protein>
    <recommendedName>
        <fullName evidence="1">Pyrroline-5-carboxylate reductase catalytic N-terminal domain-containing protein</fullName>
    </recommendedName>
</protein>
<proteinExistence type="predicted"/>
<dbReference type="KEGG" id="eff:skT53_29770"/>
<organism evidence="2 3">
    <name type="scientific">Effusibacillus dendaii</name>
    <dbReference type="NCBI Taxonomy" id="2743772"/>
    <lineage>
        <taxon>Bacteria</taxon>
        <taxon>Bacillati</taxon>
        <taxon>Bacillota</taxon>
        <taxon>Bacilli</taxon>
        <taxon>Bacillales</taxon>
        <taxon>Alicyclobacillaceae</taxon>
        <taxon>Effusibacillus</taxon>
    </lineage>
</organism>
<name>A0A7I8DFB4_9BACL</name>
<sequence>MANVSVLGTGRMGKGLVKVLSPYMSEIRWGSRSVERAAKLIEENNYKNVQAVTYEEALDSEVIFHFGNGLGNIGCRRIAKNTARYDCGGSFQKYILYVSFRLFGMDE</sequence>
<reference evidence="2 3" key="1">
    <citation type="submission" date="2020-08" db="EMBL/GenBank/DDBJ databases">
        <title>Complete Genome Sequence of Effusibacillus dendaii Strain skT53, Isolated from Farmland soil.</title>
        <authorList>
            <person name="Konishi T."/>
            <person name="Kawasaki H."/>
        </authorList>
    </citation>
    <scope>NUCLEOTIDE SEQUENCE [LARGE SCALE GENOMIC DNA]</scope>
    <source>
        <strain evidence="3">skT53</strain>
    </source>
</reference>
<accession>A0A7I8DFB4</accession>
<evidence type="ECO:0000313" key="3">
    <source>
        <dbReference type="Proteomes" id="UP000593802"/>
    </source>
</evidence>
<dbReference type="SUPFAM" id="SSF51735">
    <property type="entry name" value="NAD(P)-binding Rossmann-fold domains"/>
    <property type="match status" value="1"/>
</dbReference>
<keyword evidence="3" id="KW-1185">Reference proteome</keyword>
<dbReference type="Pfam" id="PF03807">
    <property type="entry name" value="F420_oxidored"/>
    <property type="match status" value="1"/>
</dbReference>
<dbReference type="InterPro" id="IPR036291">
    <property type="entry name" value="NAD(P)-bd_dom_sf"/>
</dbReference>
<evidence type="ECO:0000259" key="1">
    <source>
        <dbReference type="Pfam" id="PF03807"/>
    </source>
</evidence>
<gene>
    <name evidence="2" type="ORF">skT53_29770</name>
</gene>